<comment type="caution">
    <text evidence="1">The sequence shown here is derived from an EMBL/GenBank/DDBJ whole genome shotgun (WGS) entry which is preliminary data.</text>
</comment>
<accession>A0A0F9SYS3</accession>
<dbReference type="EMBL" id="LAZR01002109">
    <property type="protein sequence ID" value="KKN34368.1"/>
    <property type="molecule type" value="Genomic_DNA"/>
</dbReference>
<protein>
    <submittedName>
        <fullName evidence="1">Uncharacterized protein</fullName>
    </submittedName>
</protein>
<dbReference type="AlphaFoldDB" id="A0A0F9SYS3"/>
<organism evidence="1">
    <name type="scientific">marine sediment metagenome</name>
    <dbReference type="NCBI Taxonomy" id="412755"/>
    <lineage>
        <taxon>unclassified sequences</taxon>
        <taxon>metagenomes</taxon>
        <taxon>ecological metagenomes</taxon>
    </lineage>
</organism>
<reference evidence="1" key="1">
    <citation type="journal article" date="2015" name="Nature">
        <title>Complex archaea that bridge the gap between prokaryotes and eukaryotes.</title>
        <authorList>
            <person name="Spang A."/>
            <person name="Saw J.H."/>
            <person name="Jorgensen S.L."/>
            <person name="Zaremba-Niedzwiedzka K."/>
            <person name="Martijn J."/>
            <person name="Lind A.E."/>
            <person name="van Eijk R."/>
            <person name="Schleper C."/>
            <person name="Guy L."/>
            <person name="Ettema T.J."/>
        </authorList>
    </citation>
    <scope>NUCLEOTIDE SEQUENCE</scope>
</reference>
<proteinExistence type="predicted"/>
<evidence type="ECO:0000313" key="1">
    <source>
        <dbReference type="EMBL" id="KKN34368.1"/>
    </source>
</evidence>
<sequence length="74" mass="8894">MNRLSKINNMDKTDRAYCALNNWFLFLQKNGITRKYQKDVLCILWGRATENGKDTIQADFWEKEFFTLKGYSKY</sequence>
<gene>
    <name evidence="1" type="ORF">LCGC14_0794150</name>
</gene>
<name>A0A0F9SYS3_9ZZZZ</name>